<keyword evidence="3" id="KW-1185">Reference proteome</keyword>
<dbReference type="AlphaFoldDB" id="A0A8W8L5J8"/>
<dbReference type="InterPro" id="IPR022048">
    <property type="entry name" value="Envelope_fusion-like"/>
</dbReference>
<evidence type="ECO:0000313" key="3">
    <source>
        <dbReference type="Proteomes" id="UP000005408"/>
    </source>
</evidence>
<proteinExistence type="predicted"/>
<keyword evidence="1" id="KW-0472">Membrane</keyword>
<evidence type="ECO:0000313" key="2">
    <source>
        <dbReference type="EnsemblMetazoa" id="G26555.1:cds"/>
    </source>
</evidence>
<evidence type="ECO:0000256" key="1">
    <source>
        <dbReference type="SAM" id="Phobius"/>
    </source>
</evidence>
<keyword evidence="1" id="KW-1133">Transmembrane helix</keyword>
<dbReference type="Proteomes" id="UP000005408">
    <property type="component" value="Unassembled WGS sequence"/>
</dbReference>
<dbReference type="EnsemblMetazoa" id="G26555.1">
    <property type="protein sequence ID" value="G26555.1:cds"/>
    <property type="gene ID" value="G26555"/>
</dbReference>
<evidence type="ECO:0008006" key="4">
    <source>
        <dbReference type="Google" id="ProtNLM"/>
    </source>
</evidence>
<feature type="transmembrane region" description="Helical" evidence="1">
    <location>
        <begin position="418"/>
        <end position="439"/>
    </location>
</feature>
<accession>A0A8W8L5J8</accession>
<keyword evidence="1" id="KW-0812">Transmembrane</keyword>
<dbReference type="Pfam" id="PF12259">
    <property type="entry name" value="Baculo_F"/>
    <property type="match status" value="1"/>
</dbReference>
<organism evidence="2 3">
    <name type="scientific">Magallana gigas</name>
    <name type="common">Pacific oyster</name>
    <name type="synonym">Crassostrea gigas</name>
    <dbReference type="NCBI Taxonomy" id="29159"/>
    <lineage>
        <taxon>Eukaryota</taxon>
        <taxon>Metazoa</taxon>
        <taxon>Spiralia</taxon>
        <taxon>Lophotrochozoa</taxon>
        <taxon>Mollusca</taxon>
        <taxon>Bivalvia</taxon>
        <taxon>Autobranchia</taxon>
        <taxon>Pteriomorphia</taxon>
        <taxon>Ostreida</taxon>
        <taxon>Ostreoidea</taxon>
        <taxon>Ostreidae</taxon>
        <taxon>Magallana</taxon>
    </lineage>
</organism>
<reference evidence="2" key="1">
    <citation type="submission" date="2022-08" db="UniProtKB">
        <authorList>
            <consortium name="EnsemblMetazoa"/>
        </authorList>
    </citation>
    <scope>IDENTIFICATION</scope>
    <source>
        <strain evidence="2">05x7-T-G4-1.051#20</strain>
    </source>
</reference>
<name>A0A8W8L5J8_MAGGI</name>
<feature type="transmembrane region" description="Helical" evidence="1">
    <location>
        <begin position="341"/>
        <end position="360"/>
    </location>
</feature>
<protein>
    <recommendedName>
        <fullName evidence="4">Envelope fusion protein</fullName>
    </recommendedName>
</protein>
<sequence length="555" mass="62596">MPQCQTAGHIIKSLNLLRMQCMASVNSTVHHIHQLVPTSELPPSRKYIGSSRSKRGLFDFVGKISKSLFGTATSGDIATLQRHMQTLNNNNVKLAKAMAQQDHHLSSFIEAVDKRFNNVVAAVRQNHQDAVSLSVLAHNSMDALDHEFLILSELIIKQTNVSAQLEKELEHIKLGLHDLVKGKLSPFLLTPHILKSSIDQVQSIISAKFPKFHISNKDPLFYYSMGEFLFTRLHTELYLTLKIPISPFQQPMSMYKVYTFLVPVNSSSNHATQLTDLPPYFLHTADNQHHATITSQQLTLCEGTSTRYCNFNIAMKATASPKSMIAGQVNFAVDYWPDTSGILAIVSTSVGFFGLIFSIWSCYKIRTVLLPVLLLHQVKPSAAATIKPTLSFIYNQADDDTPATSVNEHFYATFSTPWPYVSLSVLTTILVIACITHLWQKFQRSHKTSLHLELTTGPTCELFTLLTLPLCPHNWNIQTPEDISSVHVTTSYYVLHYLHIQCTDFTITNKHTNRSIDVPTTILISPFTARKIHNILQHPYTAYFLLSHHQYFQIL</sequence>